<dbReference type="RefSeq" id="WP_116686766.1">
    <property type="nucleotide sequence ID" value="NZ_CAWNYD010000002.1"/>
</dbReference>
<dbReference type="PROSITE" id="PS50045">
    <property type="entry name" value="SIGMA54_INTERACT_4"/>
    <property type="match status" value="1"/>
</dbReference>
<dbReference type="InterPro" id="IPR025943">
    <property type="entry name" value="Sigma_54_int_dom_ATP-bd_2"/>
</dbReference>
<proteinExistence type="predicted"/>
<feature type="domain" description="Sigma-54 factor interaction" evidence="7">
    <location>
        <begin position="174"/>
        <end position="403"/>
    </location>
</feature>
<evidence type="ECO:0000256" key="2">
    <source>
        <dbReference type="ARBA" id="ARBA00022840"/>
    </source>
</evidence>
<protein>
    <submittedName>
        <fullName evidence="10">Fis family transcriptional regulator</fullName>
    </submittedName>
</protein>
<dbReference type="Pfam" id="PF02954">
    <property type="entry name" value="HTH_8"/>
    <property type="match status" value="1"/>
</dbReference>
<dbReference type="SUPFAM" id="SSF55785">
    <property type="entry name" value="PYP-like sensor domain (PAS domain)"/>
    <property type="match status" value="1"/>
</dbReference>
<dbReference type="InterPro" id="IPR009057">
    <property type="entry name" value="Homeodomain-like_sf"/>
</dbReference>
<dbReference type="SMART" id="SM00086">
    <property type="entry name" value="PAC"/>
    <property type="match status" value="1"/>
</dbReference>
<dbReference type="NCBIfam" id="TIGR00229">
    <property type="entry name" value="sensory_box"/>
    <property type="match status" value="1"/>
</dbReference>
<dbReference type="FunFam" id="3.40.50.300:FF:000006">
    <property type="entry name" value="DNA-binding transcriptional regulator NtrC"/>
    <property type="match status" value="1"/>
</dbReference>
<organism evidence="10 11">
    <name type="scientific">Pelagibaculum spongiae</name>
    <dbReference type="NCBI Taxonomy" id="2080658"/>
    <lineage>
        <taxon>Bacteria</taxon>
        <taxon>Pseudomonadati</taxon>
        <taxon>Pseudomonadota</taxon>
        <taxon>Gammaproteobacteria</taxon>
        <taxon>Oceanospirillales</taxon>
        <taxon>Pelagibaculum</taxon>
    </lineage>
</organism>
<keyword evidence="2" id="KW-0067">ATP-binding</keyword>
<feature type="domain" description="PAS" evidence="8">
    <location>
        <begin position="19"/>
        <end position="64"/>
    </location>
</feature>
<comment type="caution">
    <text evidence="10">The sequence shown here is derived from an EMBL/GenBank/DDBJ whole genome shotgun (WGS) entry which is preliminary data.</text>
</comment>
<dbReference type="AlphaFoldDB" id="A0A2V1GZ82"/>
<evidence type="ECO:0000256" key="3">
    <source>
        <dbReference type="ARBA" id="ARBA00023015"/>
    </source>
</evidence>
<dbReference type="GO" id="GO:0005524">
    <property type="term" value="F:ATP binding"/>
    <property type="evidence" value="ECO:0007669"/>
    <property type="project" value="UniProtKB-KW"/>
</dbReference>
<dbReference type="InterPro" id="IPR001610">
    <property type="entry name" value="PAC"/>
</dbReference>
<keyword evidence="3" id="KW-0805">Transcription regulation</keyword>
<dbReference type="InterPro" id="IPR000014">
    <property type="entry name" value="PAS"/>
</dbReference>
<evidence type="ECO:0000259" key="9">
    <source>
        <dbReference type="PROSITE" id="PS50113"/>
    </source>
</evidence>
<dbReference type="Pfam" id="PF00158">
    <property type="entry name" value="Sigma54_activat"/>
    <property type="match status" value="1"/>
</dbReference>
<keyword evidence="1" id="KW-0547">Nucleotide-binding</keyword>
<dbReference type="Pfam" id="PF00989">
    <property type="entry name" value="PAS"/>
    <property type="match status" value="1"/>
</dbReference>
<dbReference type="InterPro" id="IPR058031">
    <property type="entry name" value="AAA_lid_NorR"/>
</dbReference>
<evidence type="ECO:0000256" key="6">
    <source>
        <dbReference type="SAM" id="Coils"/>
    </source>
</evidence>
<dbReference type="Proteomes" id="UP000244906">
    <property type="component" value="Unassembled WGS sequence"/>
</dbReference>
<accession>A0A2V1GZ82</accession>
<sequence>MPSSSSQQLASLLHRQSLILNAIGDGVYGLDAQGRLTFANAAAQTMMGWSEAELLDKSIHHLHHHSHADGSPYPLDQCPIFKAAHDGQSYHISQEVFWRKDGSCFPVEYSATPIFENDQLVGAVAVFRDVSQRMTHEQQLKTSLEQIERLKAEAEQENNRLRAQVAGQQPEQPMLGEAPAMQLLRQQIDQVSPTDASVLITGENGVGKELVAQAIHQQSSRATGPLIKVNCGAIAPTLVESELFGHEKGAFTGATVQRKGRFELADGGTLFLDEVAELPMDAQVKLLRILQEREMERVGGSRTLQLDVRIIAATNRDLQKMVGLGLFRMDLFYRLKVFPIQVPPLRQRKQDIPLLASALVQQLAQKLGRRINGVSQKSIQRLIAHDWPGNIREMQNVLEHAAIISRGEVLDIPELVSPELSGVSQPNKMPLMTAEDAERENIRRVLAHTQGVIAGKQGAAAILDLPPSTLRSRMKRLAIDQEVAIYR</sequence>
<evidence type="ECO:0000313" key="11">
    <source>
        <dbReference type="Proteomes" id="UP000244906"/>
    </source>
</evidence>
<dbReference type="InterPro" id="IPR035965">
    <property type="entry name" value="PAS-like_dom_sf"/>
</dbReference>
<dbReference type="Pfam" id="PF25601">
    <property type="entry name" value="AAA_lid_14"/>
    <property type="match status" value="1"/>
</dbReference>
<dbReference type="CDD" id="cd00130">
    <property type="entry name" value="PAS"/>
    <property type="match status" value="1"/>
</dbReference>
<dbReference type="InterPro" id="IPR000700">
    <property type="entry name" value="PAS-assoc_C"/>
</dbReference>
<dbReference type="SUPFAM" id="SSF46689">
    <property type="entry name" value="Homeodomain-like"/>
    <property type="match status" value="1"/>
</dbReference>
<dbReference type="InterPro" id="IPR027417">
    <property type="entry name" value="P-loop_NTPase"/>
</dbReference>
<dbReference type="PANTHER" id="PTHR32071">
    <property type="entry name" value="TRANSCRIPTIONAL REGULATORY PROTEIN"/>
    <property type="match status" value="1"/>
</dbReference>
<evidence type="ECO:0000256" key="1">
    <source>
        <dbReference type="ARBA" id="ARBA00022741"/>
    </source>
</evidence>
<evidence type="ECO:0000313" key="10">
    <source>
        <dbReference type="EMBL" id="PVZ70697.1"/>
    </source>
</evidence>
<dbReference type="Gene3D" id="3.30.450.20">
    <property type="entry name" value="PAS domain"/>
    <property type="match status" value="1"/>
</dbReference>
<evidence type="ECO:0000256" key="5">
    <source>
        <dbReference type="ARBA" id="ARBA00023163"/>
    </source>
</evidence>
<dbReference type="InterPro" id="IPR003593">
    <property type="entry name" value="AAA+_ATPase"/>
</dbReference>
<dbReference type="PANTHER" id="PTHR32071:SF117">
    <property type="entry name" value="PTS-DEPENDENT DIHYDROXYACETONE KINASE OPERON REGULATORY PROTEIN-RELATED"/>
    <property type="match status" value="1"/>
</dbReference>
<evidence type="ECO:0000256" key="4">
    <source>
        <dbReference type="ARBA" id="ARBA00023125"/>
    </source>
</evidence>
<dbReference type="Gene3D" id="1.10.8.60">
    <property type="match status" value="1"/>
</dbReference>
<dbReference type="PROSITE" id="PS00676">
    <property type="entry name" value="SIGMA54_INTERACT_2"/>
    <property type="match status" value="1"/>
</dbReference>
<dbReference type="SMART" id="SM00382">
    <property type="entry name" value="AAA"/>
    <property type="match status" value="1"/>
</dbReference>
<dbReference type="Gene3D" id="1.10.10.60">
    <property type="entry name" value="Homeodomain-like"/>
    <property type="match status" value="1"/>
</dbReference>
<dbReference type="InterPro" id="IPR002197">
    <property type="entry name" value="HTH_Fis"/>
</dbReference>
<evidence type="ECO:0000259" key="7">
    <source>
        <dbReference type="PROSITE" id="PS50045"/>
    </source>
</evidence>
<keyword evidence="4" id="KW-0238">DNA-binding</keyword>
<keyword evidence="11" id="KW-1185">Reference proteome</keyword>
<dbReference type="GO" id="GO:0043565">
    <property type="term" value="F:sequence-specific DNA binding"/>
    <property type="evidence" value="ECO:0007669"/>
    <property type="project" value="InterPro"/>
</dbReference>
<feature type="coiled-coil region" evidence="6">
    <location>
        <begin position="133"/>
        <end position="167"/>
    </location>
</feature>
<dbReference type="InterPro" id="IPR013767">
    <property type="entry name" value="PAS_fold"/>
</dbReference>
<dbReference type="SUPFAM" id="SSF52540">
    <property type="entry name" value="P-loop containing nucleoside triphosphate hydrolases"/>
    <property type="match status" value="1"/>
</dbReference>
<dbReference type="EMBL" id="QDDL01000002">
    <property type="protein sequence ID" value="PVZ70697.1"/>
    <property type="molecule type" value="Genomic_DNA"/>
</dbReference>
<keyword evidence="5" id="KW-0804">Transcription</keyword>
<dbReference type="Gene3D" id="3.40.50.300">
    <property type="entry name" value="P-loop containing nucleotide triphosphate hydrolases"/>
    <property type="match status" value="1"/>
</dbReference>
<dbReference type="CDD" id="cd00009">
    <property type="entry name" value="AAA"/>
    <property type="match status" value="1"/>
</dbReference>
<reference evidence="10 11" key="1">
    <citation type="submission" date="2018-04" db="EMBL/GenBank/DDBJ databases">
        <title>Thalassorhabdus spongiae gen. nov., sp. nov., isolated from a marine sponge in South-West Iceland.</title>
        <authorList>
            <person name="Knobloch S."/>
            <person name="Daussin A."/>
            <person name="Johannsson R."/>
            <person name="Marteinsson V.T."/>
        </authorList>
    </citation>
    <scope>NUCLEOTIDE SEQUENCE [LARGE SCALE GENOMIC DNA]</scope>
    <source>
        <strain evidence="10 11">Hp12</strain>
    </source>
</reference>
<evidence type="ECO:0000259" key="8">
    <source>
        <dbReference type="PROSITE" id="PS50112"/>
    </source>
</evidence>
<dbReference type="InterPro" id="IPR002078">
    <property type="entry name" value="Sigma_54_int"/>
</dbReference>
<dbReference type="SMART" id="SM00091">
    <property type="entry name" value="PAS"/>
    <property type="match status" value="1"/>
</dbReference>
<name>A0A2V1GZ82_9GAMM</name>
<dbReference type="PROSITE" id="PS50113">
    <property type="entry name" value="PAC"/>
    <property type="match status" value="1"/>
</dbReference>
<keyword evidence="6" id="KW-0175">Coiled coil</keyword>
<dbReference type="GO" id="GO:0006355">
    <property type="term" value="P:regulation of DNA-templated transcription"/>
    <property type="evidence" value="ECO:0007669"/>
    <property type="project" value="InterPro"/>
</dbReference>
<dbReference type="PROSITE" id="PS50112">
    <property type="entry name" value="PAS"/>
    <property type="match status" value="1"/>
</dbReference>
<gene>
    <name evidence="10" type="ORF">DC094_07935</name>
</gene>
<feature type="domain" description="PAC" evidence="9">
    <location>
        <begin position="91"/>
        <end position="142"/>
    </location>
</feature>
<dbReference type="OrthoDB" id="9804019at2"/>